<evidence type="ECO:0000256" key="3">
    <source>
        <dbReference type="ARBA" id="ARBA00022664"/>
    </source>
</evidence>
<reference evidence="11 12" key="1">
    <citation type="submission" date="2024-08" db="EMBL/GenBank/DDBJ databases">
        <title>Whole-genome sequencing of halo(alkali)philic microorganisms from hypersaline lakes.</title>
        <authorList>
            <person name="Sorokin D.Y."/>
            <person name="Merkel A.Y."/>
            <person name="Messina E."/>
            <person name="Yakimov M."/>
        </authorList>
    </citation>
    <scope>NUCLEOTIDE SEQUENCE [LARGE SCALE GENOMIC DNA]</scope>
    <source>
        <strain evidence="11 12">AB-hyl4</strain>
    </source>
</reference>
<dbReference type="Proteomes" id="UP001575105">
    <property type="component" value="Unassembled WGS sequence"/>
</dbReference>
<evidence type="ECO:0000256" key="4">
    <source>
        <dbReference type="ARBA" id="ARBA00022722"/>
    </source>
</evidence>
<comment type="catalytic activity">
    <reaction evidence="1 8">
        <text>Endonucleolytic cleavage to 5'-phosphomonoester.</text>
        <dbReference type="EC" id="3.1.26.3"/>
    </reaction>
</comment>
<evidence type="ECO:0000313" key="11">
    <source>
        <dbReference type="EMBL" id="MFA9477969.1"/>
    </source>
</evidence>
<dbReference type="InterPro" id="IPR000999">
    <property type="entry name" value="RNase_III_dom"/>
</dbReference>
<evidence type="ECO:0000259" key="9">
    <source>
        <dbReference type="PROSITE" id="PS50137"/>
    </source>
</evidence>
<evidence type="ECO:0000256" key="8">
    <source>
        <dbReference type="HAMAP-Rule" id="MF_00104"/>
    </source>
</evidence>
<feature type="active site" evidence="8">
    <location>
        <position position="115"/>
    </location>
</feature>
<comment type="cofactor">
    <cofactor evidence="8">
        <name>Mg(2+)</name>
        <dbReference type="ChEBI" id="CHEBI:18420"/>
    </cofactor>
</comment>
<name>A0ABV4U669_9BACT</name>
<protein>
    <recommendedName>
        <fullName evidence="8">Ribonuclease 3</fullName>
        <ecNumber evidence="8">3.1.26.3</ecNumber>
    </recommendedName>
    <alternativeName>
        <fullName evidence="8">Ribonuclease III</fullName>
        <shortName evidence="8">RNase III</shortName>
    </alternativeName>
</protein>
<dbReference type="CDD" id="cd10845">
    <property type="entry name" value="DSRM_RNAse_III_family"/>
    <property type="match status" value="1"/>
</dbReference>
<keyword evidence="8" id="KW-0699">rRNA-binding</keyword>
<evidence type="ECO:0000256" key="6">
    <source>
        <dbReference type="ARBA" id="ARBA00022801"/>
    </source>
</evidence>
<keyword evidence="8" id="KW-0698">rRNA processing</keyword>
<keyword evidence="5 8" id="KW-0255">Endonuclease</keyword>
<keyword evidence="3 8" id="KW-0507">mRNA processing</keyword>
<comment type="subcellular location">
    <subcellularLocation>
        <location evidence="8">Cytoplasm</location>
    </subcellularLocation>
</comment>
<proteinExistence type="inferred from homology"/>
<keyword evidence="4 8" id="KW-0540">Nuclease</keyword>
<evidence type="ECO:0000256" key="7">
    <source>
        <dbReference type="ARBA" id="ARBA00022884"/>
    </source>
</evidence>
<feature type="binding site" evidence="8">
    <location>
        <position position="115"/>
    </location>
    <ligand>
        <name>Mg(2+)</name>
        <dbReference type="ChEBI" id="CHEBI:18420"/>
    </ligand>
</feature>
<comment type="caution">
    <text evidence="11">The sequence shown here is derived from an EMBL/GenBank/DDBJ whole genome shotgun (WGS) entry which is preliminary data.</text>
</comment>
<dbReference type="SMART" id="SM00535">
    <property type="entry name" value="RIBOc"/>
    <property type="match status" value="1"/>
</dbReference>
<dbReference type="EMBL" id="JBGUBD010000003">
    <property type="protein sequence ID" value="MFA9477969.1"/>
    <property type="molecule type" value="Genomic_DNA"/>
</dbReference>
<dbReference type="Gene3D" id="1.10.1520.10">
    <property type="entry name" value="Ribonuclease III domain"/>
    <property type="match status" value="1"/>
</dbReference>
<dbReference type="SUPFAM" id="SSF69065">
    <property type="entry name" value="RNase III domain-like"/>
    <property type="match status" value="1"/>
</dbReference>
<dbReference type="NCBIfam" id="TIGR02191">
    <property type="entry name" value="RNaseIII"/>
    <property type="match status" value="1"/>
</dbReference>
<feature type="binding site" evidence="8">
    <location>
        <position position="40"/>
    </location>
    <ligand>
        <name>Mg(2+)</name>
        <dbReference type="ChEBI" id="CHEBI:18420"/>
    </ligand>
</feature>
<gene>
    <name evidence="8 11" type="primary">rnc</name>
    <name evidence="11" type="ORF">ACERK3_06615</name>
</gene>
<keyword evidence="12" id="KW-1185">Reference proteome</keyword>
<keyword evidence="8" id="KW-0460">Magnesium</keyword>
<dbReference type="PROSITE" id="PS00517">
    <property type="entry name" value="RNASE_3_1"/>
    <property type="match status" value="1"/>
</dbReference>
<feature type="domain" description="DRBM" evidence="9">
    <location>
        <begin position="153"/>
        <end position="222"/>
    </location>
</feature>
<feature type="domain" description="RNase III" evidence="10">
    <location>
        <begin position="2"/>
        <end position="126"/>
    </location>
</feature>
<dbReference type="InterPro" id="IPR011907">
    <property type="entry name" value="RNase_III"/>
</dbReference>
<feature type="active site" evidence="8">
    <location>
        <position position="44"/>
    </location>
</feature>
<dbReference type="PROSITE" id="PS50137">
    <property type="entry name" value="DS_RBD"/>
    <property type="match status" value="1"/>
</dbReference>
<evidence type="ECO:0000313" key="12">
    <source>
        <dbReference type="Proteomes" id="UP001575105"/>
    </source>
</evidence>
<dbReference type="GO" id="GO:0004525">
    <property type="term" value="F:ribonuclease III activity"/>
    <property type="evidence" value="ECO:0007669"/>
    <property type="project" value="UniProtKB-EC"/>
</dbReference>
<accession>A0ABV4U669</accession>
<evidence type="ECO:0000259" key="10">
    <source>
        <dbReference type="PROSITE" id="PS50142"/>
    </source>
</evidence>
<keyword evidence="8" id="KW-0963">Cytoplasm</keyword>
<dbReference type="PANTHER" id="PTHR11207">
    <property type="entry name" value="RIBONUCLEASE III"/>
    <property type="match status" value="1"/>
</dbReference>
<keyword evidence="6 8" id="KW-0378">Hydrolase</keyword>
<dbReference type="SMART" id="SM00358">
    <property type="entry name" value="DSRM"/>
    <property type="match status" value="1"/>
</dbReference>
<organism evidence="11 12">
    <name type="scientific">Natronomicrosphaera hydrolytica</name>
    <dbReference type="NCBI Taxonomy" id="3242702"/>
    <lineage>
        <taxon>Bacteria</taxon>
        <taxon>Pseudomonadati</taxon>
        <taxon>Planctomycetota</taxon>
        <taxon>Phycisphaerae</taxon>
        <taxon>Phycisphaerales</taxon>
        <taxon>Phycisphaeraceae</taxon>
        <taxon>Natronomicrosphaera</taxon>
    </lineage>
</organism>
<comment type="similarity">
    <text evidence="2">Belongs to the ribonuclease III family.</text>
</comment>
<dbReference type="InterPro" id="IPR036389">
    <property type="entry name" value="RNase_III_sf"/>
</dbReference>
<dbReference type="InterPro" id="IPR014720">
    <property type="entry name" value="dsRBD_dom"/>
</dbReference>
<evidence type="ECO:0000256" key="5">
    <source>
        <dbReference type="ARBA" id="ARBA00022759"/>
    </source>
</evidence>
<dbReference type="Gene3D" id="3.30.160.20">
    <property type="match status" value="1"/>
</dbReference>
<comment type="function">
    <text evidence="8">Digests double-stranded RNA. Involved in the processing of primary rRNA transcript to yield the immediate precursors to the large and small rRNAs (23S and 16S). Processes some mRNAs, and tRNAs when they are encoded in the rRNA operon. Processes pre-crRNA and tracrRNA of type II CRISPR loci if present in the organism.</text>
</comment>
<dbReference type="Pfam" id="PF14622">
    <property type="entry name" value="Ribonucleas_3_3"/>
    <property type="match status" value="1"/>
</dbReference>
<keyword evidence="8" id="KW-0479">Metal-binding</keyword>
<evidence type="ECO:0000256" key="1">
    <source>
        <dbReference type="ARBA" id="ARBA00000109"/>
    </source>
</evidence>
<dbReference type="CDD" id="cd00593">
    <property type="entry name" value="RIBOc"/>
    <property type="match status" value="1"/>
</dbReference>
<dbReference type="PROSITE" id="PS50142">
    <property type="entry name" value="RNASE_3_2"/>
    <property type="match status" value="1"/>
</dbReference>
<comment type="subunit">
    <text evidence="8">Homodimer.</text>
</comment>
<dbReference type="Pfam" id="PF00035">
    <property type="entry name" value="dsrm"/>
    <property type="match status" value="1"/>
</dbReference>
<keyword evidence="8" id="KW-0819">tRNA processing</keyword>
<keyword evidence="7 8" id="KW-0694">RNA-binding</keyword>
<dbReference type="EC" id="3.1.26.3" evidence="8"/>
<comment type="caution">
    <text evidence="8">Lacks conserved residue(s) required for the propagation of feature annotation.</text>
</comment>
<dbReference type="HAMAP" id="MF_00104">
    <property type="entry name" value="RNase_III"/>
    <property type="match status" value="1"/>
</dbReference>
<evidence type="ECO:0000256" key="2">
    <source>
        <dbReference type="ARBA" id="ARBA00010183"/>
    </source>
</evidence>
<dbReference type="PANTHER" id="PTHR11207:SF0">
    <property type="entry name" value="RIBONUCLEASE 3"/>
    <property type="match status" value="1"/>
</dbReference>
<dbReference type="SUPFAM" id="SSF54768">
    <property type="entry name" value="dsRNA-binding domain-like"/>
    <property type="match status" value="1"/>
</dbReference>
<sequence>MIDQIEDCLGYRFKDESLLTEALTHASIAGDRLQSNERLEFLGDAILGFVVCEYLFKNFPELLEGELTKIKSSVVSRRVCAKVSLKLKLAEMLNLGKGMAGRGNLPSSIAAAVLESIIGAIYLDGGLEPASRFIIETMQEYIDEAANSAHQHNFKSVLQQHAQKHLPANPSYALLDEKGPDHAKCFEVCVELAGRRFSSAWANSKKEAEQKAALLALNELGLADIDEEGHVGMLDTDSDASVESTAS</sequence>
<dbReference type="RefSeq" id="WP_425344893.1">
    <property type="nucleotide sequence ID" value="NZ_JBGUBD010000003.1"/>
</dbReference>